<evidence type="ECO:0000256" key="1">
    <source>
        <dbReference type="SAM" id="MobiDB-lite"/>
    </source>
</evidence>
<dbReference type="RefSeq" id="XP_009547466.1">
    <property type="nucleotide sequence ID" value="XM_009549171.1"/>
</dbReference>
<dbReference type="GO" id="GO:0006623">
    <property type="term" value="P:protein targeting to vacuole"/>
    <property type="evidence" value="ECO:0007669"/>
    <property type="project" value="InterPro"/>
</dbReference>
<accession>W4K6S0</accession>
<protein>
    <submittedName>
        <fullName evidence="4">Uncharacterized protein</fullName>
    </submittedName>
</protein>
<feature type="domain" description="VPS8-like TPR-like repeats" evidence="3">
    <location>
        <begin position="1061"/>
        <end position="1218"/>
    </location>
</feature>
<dbReference type="STRING" id="747525.W4K6S0"/>
<dbReference type="GO" id="GO:0030897">
    <property type="term" value="C:HOPS complex"/>
    <property type="evidence" value="ECO:0007669"/>
    <property type="project" value="TreeGrafter"/>
</dbReference>
<dbReference type="OrthoDB" id="289913at2759"/>
<evidence type="ECO:0000259" key="2">
    <source>
        <dbReference type="Pfam" id="PF12816"/>
    </source>
</evidence>
<dbReference type="PANTHER" id="PTHR12616:SF8">
    <property type="entry name" value="VACUOLAR PROTEIN SORTING-ASSOCIATED PROTEIN 8 HOMOLOG"/>
    <property type="match status" value="1"/>
</dbReference>
<dbReference type="Pfam" id="PF12816">
    <property type="entry name" value="TPR_Vps8"/>
    <property type="match status" value="1"/>
</dbReference>
<dbReference type="eggNOG" id="KOG2079">
    <property type="taxonomic scope" value="Eukaryota"/>
</dbReference>
<dbReference type="GO" id="GO:0034058">
    <property type="term" value="P:endosomal vesicle fusion"/>
    <property type="evidence" value="ECO:0007669"/>
    <property type="project" value="TreeGrafter"/>
</dbReference>
<evidence type="ECO:0000313" key="5">
    <source>
        <dbReference type="Proteomes" id="UP000030671"/>
    </source>
</evidence>
<proteinExistence type="predicted"/>
<evidence type="ECO:0000313" key="4">
    <source>
        <dbReference type="EMBL" id="ETW80756.1"/>
    </source>
</evidence>
<dbReference type="InterPro" id="IPR036322">
    <property type="entry name" value="WD40_repeat_dom_sf"/>
</dbReference>
<dbReference type="Pfam" id="PF23410">
    <property type="entry name" value="Beta-prop_VPS8"/>
    <property type="match status" value="1"/>
</dbReference>
<keyword evidence="5" id="KW-1185">Reference proteome</keyword>
<evidence type="ECO:0000259" key="3">
    <source>
        <dbReference type="Pfam" id="PF25066"/>
    </source>
</evidence>
<gene>
    <name evidence="4" type="ORF">HETIRDRAFT_321272</name>
</gene>
<name>W4K6S0_HETIT</name>
<reference evidence="4 5" key="1">
    <citation type="journal article" date="2012" name="New Phytol.">
        <title>Insight into trade-off between wood decay and parasitism from the genome of a fungal forest pathogen.</title>
        <authorList>
            <person name="Olson A."/>
            <person name="Aerts A."/>
            <person name="Asiegbu F."/>
            <person name="Belbahri L."/>
            <person name="Bouzid O."/>
            <person name="Broberg A."/>
            <person name="Canback B."/>
            <person name="Coutinho P.M."/>
            <person name="Cullen D."/>
            <person name="Dalman K."/>
            <person name="Deflorio G."/>
            <person name="van Diepen L.T."/>
            <person name="Dunand C."/>
            <person name="Duplessis S."/>
            <person name="Durling M."/>
            <person name="Gonthier P."/>
            <person name="Grimwood J."/>
            <person name="Fossdal C.G."/>
            <person name="Hansson D."/>
            <person name="Henrissat B."/>
            <person name="Hietala A."/>
            <person name="Himmelstrand K."/>
            <person name="Hoffmeister D."/>
            <person name="Hogberg N."/>
            <person name="James T.Y."/>
            <person name="Karlsson M."/>
            <person name="Kohler A."/>
            <person name="Kues U."/>
            <person name="Lee Y.H."/>
            <person name="Lin Y.C."/>
            <person name="Lind M."/>
            <person name="Lindquist E."/>
            <person name="Lombard V."/>
            <person name="Lucas S."/>
            <person name="Lunden K."/>
            <person name="Morin E."/>
            <person name="Murat C."/>
            <person name="Park J."/>
            <person name="Raffaello T."/>
            <person name="Rouze P."/>
            <person name="Salamov A."/>
            <person name="Schmutz J."/>
            <person name="Solheim H."/>
            <person name="Stahlberg J."/>
            <person name="Velez H."/>
            <person name="de Vries R.P."/>
            <person name="Wiebenga A."/>
            <person name="Woodward S."/>
            <person name="Yakovlev I."/>
            <person name="Garbelotto M."/>
            <person name="Martin F."/>
            <person name="Grigoriev I.V."/>
            <person name="Stenlid J."/>
        </authorList>
    </citation>
    <scope>NUCLEOTIDE SEQUENCE [LARGE SCALE GENOMIC DNA]</scope>
    <source>
        <strain evidence="4 5">TC 32-1</strain>
    </source>
</reference>
<dbReference type="InterPro" id="IPR025941">
    <property type="entry name" value="Vps8_central_dom"/>
</dbReference>
<dbReference type="GO" id="GO:0005770">
    <property type="term" value="C:late endosome"/>
    <property type="evidence" value="ECO:0007669"/>
    <property type="project" value="TreeGrafter"/>
</dbReference>
<dbReference type="KEGG" id="hir:HETIRDRAFT_321272"/>
<dbReference type="InterPro" id="IPR059070">
    <property type="entry name" value="TPR_VPS8_2"/>
</dbReference>
<dbReference type="Pfam" id="PF25066">
    <property type="entry name" value="TPR_VPS8_2"/>
    <property type="match status" value="1"/>
</dbReference>
<dbReference type="SUPFAM" id="SSF50978">
    <property type="entry name" value="WD40 repeat-like"/>
    <property type="match status" value="1"/>
</dbReference>
<dbReference type="InParanoid" id="W4K6S0"/>
<feature type="region of interest" description="Disordered" evidence="1">
    <location>
        <begin position="126"/>
        <end position="151"/>
    </location>
</feature>
<feature type="domain" description="Vacuolar protein sorting-associated protein 8 central" evidence="2">
    <location>
        <begin position="519"/>
        <end position="726"/>
    </location>
</feature>
<dbReference type="Proteomes" id="UP000030671">
    <property type="component" value="Unassembled WGS sequence"/>
</dbReference>
<dbReference type="InterPro" id="IPR045111">
    <property type="entry name" value="Vps41/Vps8"/>
</dbReference>
<dbReference type="EMBL" id="KI925459">
    <property type="protein sequence ID" value="ETW80756.1"/>
    <property type="molecule type" value="Genomic_DNA"/>
</dbReference>
<organism evidence="4 5">
    <name type="scientific">Heterobasidion irregulare (strain TC 32-1)</name>
    <dbReference type="NCBI Taxonomy" id="747525"/>
    <lineage>
        <taxon>Eukaryota</taxon>
        <taxon>Fungi</taxon>
        <taxon>Dikarya</taxon>
        <taxon>Basidiomycota</taxon>
        <taxon>Agaricomycotina</taxon>
        <taxon>Agaricomycetes</taxon>
        <taxon>Russulales</taxon>
        <taxon>Bondarzewiaceae</taxon>
        <taxon>Heterobasidion</taxon>
        <taxon>Heterobasidion annosum species complex</taxon>
    </lineage>
</organism>
<dbReference type="HOGENOM" id="CLU_000917_3_1_1"/>
<dbReference type="PANTHER" id="PTHR12616">
    <property type="entry name" value="VACUOLAR PROTEIN SORTING VPS41"/>
    <property type="match status" value="1"/>
</dbReference>
<dbReference type="GeneID" id="20670735"/>
<sequence length="1280" mass="143485">MNPHLWSEHDPCFLAEQAVGPVTALALSHDHTFVATGHAFGHIQVFDLNKPQKPVRFVPPTSRAAVASGRKEGHIHGSRIVNVGFVAGRHTAIVSADENGLAFYHSLGKVLFVDASDVLRILGKYPEEEPPPSSHLSQSKTNGIAPGQYPRHRKARKVNTILAMAPLPLGTTPHPTDGYNIVALLTAAKLVIVGLKPSPKTWYRRHRDEDGELARKSKFRGSMAWYPSIILGGASPREPPRKGKKEPTIEPTIPMLVYSWGPTLNLLRVSEIKVKEAIVDSRTNKSTSVEVGRLTFQEAAKWSAQDDVLAIQWLNANQIVVVTSSALEVYDIQTLDLVEHTRFDAASLISPTLGNTSNGTISYSDSLGDIAHSVRAYKGKVFLLCRNEVRVGTLLTWADRILSFVHDGDFLSAIDLAREYYLGKAPGNKNGLPDNPQQLRQVTEEKMRELMVASTRYAFSEDRMMDATHYTPDGRGVDRTSFFENLVSTCARACIALDDFEFLFEDLFQAYDDVGITRIYLKQLEVFVLDNDIRYVPPRITQRLIDMHKNDYRADLAERVIWHIDPECLDINQAIHLCREYQLYDALIYVYTRAMKDYVLPVVEMLGLIRKVIQYRRDSTLKGTYEVTMEPVVMNAYKVYPYLADALTGLTYPSEEPLNEEEALQAKHDVYTFIFFGRSSVWPLKEGGKLVLTAEEEGGVEPTYPYCRLLLRFDAEAFLHSLDIAFEDTYLNDESQGASRLIVIKVLLEILASSPGLSPADITFVNIFIARNVPKYPQFIQIAPSALHNILVGLANDPDETTREDRQLAAEYLLSTYTPDESDRLLRLFEKAKFYRILRSWHRHERQWGPLLLAYLHDHDLPSDDVFNNANEIFKLASSANQGTIPSDLITTISDSLPDFMQANIINTAFLVDNHVPQLHVRALEVLGSSTNHKCFAYLHCLLGSPSEEDEGPSSQSGHPSKNVPPAMRQLYLSLQCQIDATNVIPTLQNFPPEFVPWNDIIRICEEHNVFDAVVWALNRQGAATESIQKVETFSRRLVSKIAQELVALSDSQYRQSDLQEQISSLKTLGRMAVSVCLEHSRSESGDIPVEELWFQLLRSQIDSVQAVSGCCSSQALSSSDVEIAQRESLFALRALIQETFSSLVSVSSSRGVSFPRLFTRLVDSTSHTANGTPYTEFRTILTSMMESYRSEGDILTITKHLFDRDVFEIVETMTKERAKGWAPHRGTCTHCRSVLSLAMQPSASSRGATEDKIKIVVSRTGAIYHSTCLPSDFLSNTVH</sequence>
<dbReference type="AlphaFoldDB" id="W4K6S0"/>